<evidence type="ECO:0000313" key="1">
    <source>
        <dbReference type="EMBL" id="KAL3501972.1"/>
    </source>
</evidence>
<reference evidence="1 2" key="1">
    <citation type="submission" date="2024-11" db="EMBL/GenBank/DDBJ databases">
        <title>A near-complete genome assembly of Cinchona calisaya.</title>
        <authorList>
            <person name="Lian D.C."/>
            <person name="Zhao X.W."/>
            <person name="Wei L."/>
        </authorList>
    </citation>
    <scope>NUCLEOTIDE SEQUENCE [LARGE SCALE GENOMIC DNA]</scope>
    <source>
        <tissue evidence="1">Nenye</tissue>
    </source>
</reference>
<dbReference type="EMBL" id="JBJUIK010000015">
    <property type="protein sequence ID" value="KAL3501972.1"/>
    <property type="molecule type" value="Genomic_DNA"/>
</dbReference>
<dbReference type="Proteomes" id="UP001630127">
    <property type="component" value="Unassembled WGS sequence"/>
</dbReference>
<comment type="caution">
    <text evidence="1">The sequence shown here is derived from an EMBL/GenBank/DDBJ whole genome shotgun (WGS) entry which is preliminary data.</text>
</comment>
<sequence>MSHPDLLVGRVMEEKYYKNPNILECNVQNTALRVWKSLMSARKVVQDLLMWRVSDGKDIDIWKDRWISNNNCGWIPVSKQSGCNEEMAFELISNGK</sequence>
<keyword evidence="2" id="KW-1185">Reference proteome</keyword>
<name>A0ABD2Y350_9GENT</name>
<evidence type="ECO:0000313" key="2">
    <source>
        <dbReference type="Proteomes" id="UP001630127"/>
    </source>
</evidence>
<accession>A0ABD2Y350</accession>
<protein>
    <submittedName>
        <fullName evidence="1">Uncharacterized protein</fullName>
    </submittedName>
</protein>
<organism evidence="1 2">
    <name type="scientific">Cinchona calisaya</name>
    <dbReference type="NCBI Taxonomy" id="153742"/>
    <lineage>
        <taxon>Eukaryota</taxon>
        <taxon>Viridiplantae</taxon>
        <taxon>Streptophyta</taxon>
        <taxon>Embryophyta</taxon>
        <taxon>Tracheophyta</taxon>
        <taxon>Spermatophyta</taxon>
        <taxon>Magnoliopsida</taxon>
        <taxon>eudicotyledons</taxon>
        <taxon>Gunneridae</taxon>
        <taxon>Pentapetalae</taxon>
        <taxon>asterids</taxon>
        <taxon>lamiids</taxon>
        <taxon>Gentianales</taxon>
        <taxon>Rubiaceae</taxon>
        <taxon>Cinchonoideae</taxon>
        <taxon>Cinchoneae</taxon>
        <taxon>Cinchona</taxon>
    </lineage>
</organism>
<gene>
    <name evidence="1" type="ORF">ACH5RR_036421</name>
</gene>
<proteinExistence type="predicted"/>
<dbReference type="AlphaFoldDB" id="A0ABD2Y350"/>